<dbReference type="Proteomes" id="UP000002197">
    <property type="component" value="Chromosome"/>
</dbReference>
<evidence type="ECO:0000259" key="1">
    <source>
        <dbReference type="Pfam" id="PF00535"/>
    </source>
</evidence>
<dbReference type="CAZy" id="GT2">
    <property type="family name" value="Glycosyltransferase Family 2"/>
</dbReference>
<sequence length="302" mass="35309">MENNILQDVVVSVSMITYNQKDYIRQAIDGVLMQKTDFTIELILSDDCSTDSTSDICYEYYCKYPNIIRLVSPSENLGSIRNFLRNLEFCRGKYIALCEGDDYWTDPLKLQKQVDFLESHTDYSMCFHSVWKLENGNTTHFVNIAKSEISVWDIINNWLVPTCSVLYRKISLDWVLCNKIGGFCGDFNIFINLSQHGRIHYISDMMGVYRIHSQGVTMTHLNSIKSQKAMLNQINRMSFYYPKIRKDLIYQYVSASVSYASCAIKRGNFTLFIYFLYKAFTKDLIKTNINIFSRIKQKFVRK</sequence>
<reference evidence="2 3" key="1">
    <citation type="journal article" date="2004" name="Proc. Natl. Acad. Sci. U.S.A.">
        <title>Genomic analysis of Bacteroides fragilis reveals extensive DNA inversions regulating cell surface adaptation.</title>
        <authorList>
            <person name="Kuwahara T."/>
            <person name="Yamashita A."/>
            <person name="Hirakawa H."/>
            <person name="Nakayama H."/>
            <person name="Toh H."/>
            <person name="Okada N."/>
            <person name="Kuhara S."/>
            <person name="Hattori M."/>
            <person name="Hayashi T."/>
            <person name="Ohnishi Y."/>
        </authorList>
    </citation>
    <scope>NUCLEOTIDE SEQUENCE [LARGE SCALE GENOMIC DNA]</scope>
    <source>
        <strain evidence="2 3">YCH46</strain>
    </source>
</reference>
<protein>
    <submittedName>
        <fullName evidence="2">Glycosyltransferase</fullName>
    </submittedName>
</protein>
<dbReference type="AlphaFoldDB" id="Q64T54"/>
<dbReference type="PATRIC" id="fig|295405.11.peg.2485"/>
<dbReference type="Pfam" id="PF00535">
    <property type="entry name" value="Glycos_transf_2"/>
    <property type="match status" value="1"/>
</dbReference>
<dbReference type="OrthoDB" id="199095at2"/>
<accession>Q64T54</accession>
<dbReference type="EMBL" id="AP006841">
    <property type="protein sequence ID" value="BAD49325.1"/>
    <property type="molecule type" value="Genomic_DNA"/>
</dbReference>
<keyword evidence="2" id="KW-0808">Transferase</keyword>
<name>Q64T54_BACFR</name>
<dbReference type="HOGENOM" id="CLU_025996_4_1_10"/>
<dbReference type="GO" id="GO:0016758">
    <property type="term" value="F:hexosyltransferase activity"/>
    <property type="evidence" value="ECO:0007669"/>
    <property type="project" value="UniProtKB-ARBA"/>
</dbReference>
<gene>
    <name evidence="2" type="ordered locus">BF2575</name>
</gene>
<dbReference type="KEGG" id="bfr:BF2575"/>
<dbReference type="SUPFAM" id="SSF53448">
    <property type="entry name" value="Nucleotide-diphospho-sugar transferases"/>
    <property type="match status" value="1"/>
</dbReference>
<evidence type="ECO:0000313" key="3">
    <source>
        <dbReference type="Proteomes" id="UP000002197"/>
    </source>
</evidence>
<feature type="domain" description="Glycosyltransferase 2-like" evidence="1">
    <location>
        <begin position="12"/>
        <end position="150"/>
    </location>
</feature>
<dbReference type="Gene3D" id="3.90.550.10">
    <property type="entry name" value="Spore Coat Polysaccharide Biosynthesis Protein SpsA, Chain A"/>
    <property type="match status" value="1"/>
</dbReference>
<dbReference type="PANTHER" id="PTHR22916:SF3">
    <property type="entry name" value="UDP-GLCNAC:BETAGAL BETA-1,3-N-ACETYLGLUCOSAMINYLTRANSFERASE-LIKE PROTEIN 1"/>
    <property type="match status" value="1"/>
</dbReference>
<evidence type="ECO:0000313" key="2">
    <source>
        <dbReference type="EMBL" id="BAD49325.1"/>
    </source>
</evidence>
<dbReference type="InterPro" id="IPR029044">
    <property type="entry name" value="Nucleotide-diphossugar_trans"/>
</dbReference>
<proteinExistence type="predicted"/>
<organism evidence="2 3">
    <name type="scientific">Bacteroides fragilis (strain YCH46)</name>
    <dbReference type="NCBI Taxonomy" id="295405"/>
    <lineage>
        <taxon>Bacteria</taxon>
        <taxon>Pseudomonadati</taxon>
        <taxon>Bacteroidota</taxon>
        <taxon>Bacteroidia</taxon>
        <taxon>Bacteroidales</taxon>
        <taxon>Bacteroidaceae</taxon>
        <taxon>Bacteroides</taxon>
    </lineage>
</organism>
<dbReference type="RefSeq" id="WP_011202930.1">
    <property type="nucleotide sequence ID" value="NC_006347.1"/>
</dbReference>
<dbReference type="PANTHER" id="PTHR22916">
    <property type="entry name" value="GLYCOSYLTRANSFERASE"/>
    <property type="match status" value="1"/>
</dbReference>
<dbReference type="InterPro" id="IPR001173">
    <property type="entry name" value="Glyco_trans_2-like"/>
</dbReference>
<dbReference type="STRING" id="295405.BF2575"/>